<sequence>MTTSRNMLTLAATSLTRGRPRHRPHAGRPRLDARGFSHVARGWSGEGHGWDQDQEPDLDSLLSDPLVGLVMNRDGLSPEDVAGFVRHARERLMTAAA</sequence>
<feature type="compositionally biased region" description="Polar residues" evidence="1">
    <location>
        <begin position="1"/>
        <end position="16"/>
    </location>
</feature>
<dbReference type="RefSeq" id="WP_153346744.1">
    <property type="nucleotide sequence ID" value="NZ_WIVE01000091.1"/>
</dbReference>
<gene>
    <name evidence="2" type="ORF">GHC57_17715</name>
</gene>
<evidence type="ECO:0000313" key="3">
    <source>
        <dbReference type="Proteomes" id="UP000434582"/>
    </source>
</evidence>
<proteinExistence type="predicted"/>
<feature type="compositionally biased region" description="Basic residues" evidence="1">
    <location>
        <begin position="18"/>
        <end position="28"/>
    </location>
</feature>
<protein>
    <submittedName>
        <fullName evidence="2">Uncharacterized protein</fullName>
    </submittedName>
</protein>
<comment type="caution">
    <text evidence="2">The sequence shown here is derived from an EMBL/GenBank/DDBJ whole genome shotgun (WGS) entry which is preliminary data.</text>
</comment>
<reference evidence="2 3" key="1">
    <citation type="submission" date="2019-10" db="EMBL/GenBank/DDBJ databases">
        <title>Draft whole-genome sequence of the purple nonsulfur photosynthetic bacterium Roseospira navarrensis DSM 15114.</title>
        <authorList>
            <person name="Kyndt J.A."/>
            <person name="Meyer T.E."/>
        </authorList>
    </citation>
    <scope>NUCLEOTIDE SEQUENCE [LARGE SCALE GENOMIC DNA]</scope>
    <source>
        <strain evidence="2 3">DSM 15114</strain>
    </source>
</reference>
<organism evidence="2 3">
    <name type="scientific">Roseospira navarrensis</name>
    <dbReference type="NCBI Taxonomy" id="140058"/>
    <lineage>
        <taxon>Bacteria</taxon>
        <taxon>Pseudomonadati</taxon>
        <taxon>Pseudomonadota</taxon>
        <taxon>Alphaproteobacteria</taxon>
        <taxon>Rhodospirillales</taxon>
        <taxon>Rhodospirillaceae</taxon>
        <taxon>Roseospira</taxon>
    </lineage>
</organism>
<evidence type="ECO:0000313" key="2">
    <source>
        <dbReference type="EMBL" id="MQX38358.1"/>
    </source>
</evidence>
<feature type="region of interest" description="Disordered" evidence="1">
    <location>
        <begin position="1"/>
        <end position="34"/>
    </location>
</feature>
<accession>A0A7X1ZHI7</accession>
<name>A0A7X1ZHI7_9PROT</name>
<dbReference type="AlphaFoldDB" id="A0A7X1ZHI7"/>
<keyword evidence="3" id="KW-1185">Reference proteome</keyword>
<evidence type="ECO:0000256" key="1">
    <source>
        <dbReference type="SAM" id="MobiDB-lite"/>
    </source>
</evidence>
<dbReference type="EMBL" id="WIVE01000091">
    <property type="protein sequence ID" value="MQX38358.1"/>
    <property type="molecule type" value="Genomic_DNA"/>
</dbReference>
<dbReference type="Proteomes" id="UP000434582">
    <property type="component" value="Unassembled WGS sequence"/>
</dbReference>